<dbReference type="EnsemblMetazoa" id="ENSAATROPT012136">
    <property type="protein sequence ID" value="ENSAATROPP011002"/>
    <property type="gene ID" value="ENSAATROPG009880"/>
</dbReference>
<evidence type="ECO:0000256" key="4">
    <source>
        <dbReference type="ARBA" id="ARBA00022729"/>
    </source>
</evidence>
<evidence type="ECO:0000256" key="5">
    <source>
        <dbReference type="ARBA" id="ARBA00022859"/>
    </source>
</evidence>
<keyword evidence="3" id="KW-0399">Innate immunity</keyword>
<dbReference type="InterPro" id="IPR018114">
    <property type="entry name" value="TRYPSIN_HIS"/>
</dbReference>
<evidence type="ECO:0000256" key="10">
    <source>
        <dbReference type="SAM" id="SignalP"/>
    </source>
</evidence>
<keyword evidence="7" id="KW-0325">Glycoprotein</keyword>
<keyword evidence="5" id="KW-0391">Immunity</keyword>
<dbReference type="PRINTS" id="PR00722">
    <property type="entry name" value="CHYMOTRYPSIN"/>
</dbReference>
<evidence type="ECO:0000256" key="9">
    <source>
        <dbReference type="RuleBase" id="RU363034"/>
    </source>
</evidence>
<evidence type="ECO:0000256" key="8">
    <source>
        <dbReference type="ARBA" id="ARBA00024195"/>
    </source>
</evidence>
<keyword evidence="6" id="KW-1015">Disulfide bond</keyword>
<dbReference type="PANTHER" id="PTHR24260">
    <property type="match status" value="1"/>
</dbReference>
<dbReference type="InterPro" id="IPR001314">
    <property type="entry name" value="Peptidase_S1A"/>
</dbReference>
<evidence type="ECO:0000256" key="1">
    <source>
        <dbReference type="ARBA" id="ARBA00004613"/>
    </source>
</evidence>
<dbReference type="PROSITE" id="PS00135">
    <property type="entry name" value="TRYPSIN_SER"/>
    <property type="match status" value="1"/>
</dbReference>
<dbReference type="Gene3D" id="2.40.10.10">
    <property type="entry name" value="Trypsin-like serine proteases"/>
    <property type="match status" value="2"/>
</dbReference>
<evidence type="ECO:0000313" key="12">
    <source>
        <dbReference type="EnsemblMetazoa" id="ENSAATROPP011002"/>
    </source>
</evidence>
<dbReference type="InterPro" id="IPR001254">
    <property type="entry name" value="Trypsin_dom"/>
</dbReference>
<accession>A0AAG5DIE9</accession>
<evidence type="ECO:0000256" key="3">
    <source>
        <dbReference type="ARBA" id="ARBA00022588"/>
    </source>
</evidence>
<evidence type="ECO:0000256" key="2">
    <source>
        <dbReference type="ARBA" id="ARBA00022525"/>
    </source>
</evidence>
<dbReference type="InterPro" id="IPR033116">
    <property type="entry name" value="TRYPSIN_SER"/>
</dbReference>
<dbReference type="InterPro" id="IPR051333">
    <property type="entry name" value="CLIP_Serine_Protease"/>
</dbReference>
<dbReference type="CDD" id="cd00190">
    <property type="entry name" value="Tryp_SPc"/>
    <property type="match status" value="1"/>
</dbReference>
<dbReference type="GO" id="GO:0005576">
    <property type="term" value="C:extracellular region"/>
    <property type="evidence" value="ECO:0007669"/>
    <property type="project" value="UniProtKB-SubCell"/>
</dbReference>
<sequence>MLFAFNFVLSLAALVDGQTFLDSPPKGFVEGKSFKECPTRFKFKEQTFYSITAVGGERAHQGEFQHMAVIGWTRANNMIEWLCGGSLITWQFLLTAAHCASDLENIAPDTVRLGDTDLGSTDDDGFAVEVPIDRFIKHPSYRASRKYYDIALVKLVKRVWPSDAVCIACVWREAGAPTVVMDAIGFGALGFGEKNSPTLQKVKLSAYSAEECVRRIPISRRESPDGLRADQFCAGSPTMDTCSGDSGGPIQTERSDLFGNLFPLIVGVVSYGTPCMEGSTGVYTRVSSYVDWIEAEVNQSLSYDVCTSVNVCDRKADSSVTATYHTATPRNRFGLLWHESDTDIHECGAVLIDYQFLLTSAECVTSRRGEPRFVADTAGGERVPVKDVFVHPRFKPGKPANDIALIQLSKYANLEKAFPACPWNINLDGVWSKEPSFAASIPEMSHYVEYHDDSKRVLTLSPLHGERCFTDGSDAHNGLYCINRNVSLVPGSCKASKAYHFYSSSL</sequence>
<name>A0AAG5DIE9_ANOAO</name>
<dbReference type="GO" id="GO:0045087">
    <property type="term" value="P:innate immune response"/>
    <property type="evidence" value="ECO:0007669"/>
    <property type="project" value="UniProtKB-KW"/>
</dbReference>
<keyword evidence="9" id="KW-0720">Serine protease</keyword>
<organism evidence="12 13">
    <name type="scientific">Anopheles atroparvus</name>
    <name type="common">European mosquito</name>
    <dbReference type="NCBI Taxonomy" id="41427"/>
    <lineage>
        <taxon>Eukaryota</taxon>
        <taxon>Metazoa</taxon>
        <taxon>Ecdysozoa</taxon>
        <taxon>Arthropoda</taxon>
        <taxon>Hexapoda</taxon>
        <taxon>Insecta</taxon>
        <taxon>Pterygota</taxon>
        <taxon>Neoptera</taxon>
        <taxon>Endopterygota</taxon>
        <taxon>Diptera</taxon>
        <taxon>Nematocera</taxon>
        <taxon>Culicoidea</taxon>
        <taxon>Culicidae</taxon>
        <taxon>Anophelinae</taxon>
        <taxon>Anopheles</taxon>
    </lineage>
</organism>
<comment type="similarity">
    <text evidence="8">Belongs to the peptidase S1 family. CLIP subfamily.</text>
</comment>
<dbReference type="PROSITE" id="PS50240">
    <property type="entry name" value="TRYPSIN_DOM"/>
    <property type="match status" value="1"/>
</dbReference>
<dbReference type="Proteomes" id="UP000075880">
    <property type="component" value="Unassembled WGS sequence"/>
</dbReference>
<keyword evidence="9" id="KW-0378">Hydrolase</keyword>
<dbReference type="PROSITE" id="PS00134">
    <property type="entry name" value="TRYPSIN_HIS"/>
    <property type="match status" value="1"/>
</dbReference>
<keyword evidence="13" id="KW-1185">Reference proteome</keyword>
<dbReference type="GO" id="GO:0006508">
    <property type="term" value="P:proteolysis"/>
    <property type="evidence" value="ECO:0007669"/>
    <property type="project" value="UniProtKB-KW"/>
</dbReference>
<dbReference type="InterPro" id="IPR009003">
    <property type="entry name" value="Peptidase_S1_PA"/>
</dbReference>
<evidence type="ECO:0000256" key="7">
    <source>
        <dbReference type="ARBA" id="ARBA00023180"/>
    </source>
</evidence>
<reference evidence="12" key="1">
    <citation type="submission" date="2024-04" db="UniProtKB">
        <authorList>
            <consortium name="EnsemblMetazoa"/>
        </authorList>
    </citation>
    <scope>IDENTIFICATION</scope>
    <source>
        <strain evidence="12">EBRO</strain>
    </source>
</reference>
<comment type="subcellular location">
    <subcellularLocation>
        <location evidence="1">Secreted</location>
    </subcellularLocation>
</comment>
<dbReference type="SMART" id="SM00020">
    <property type="entry name" value="Tryp_SPc"/>
    <property type="match status" value="1"/>
</dbReference>
<dbReference type="AlphaFoldDB" id="A0AAG5DIE9"/>
<proteinExistence type="inferred from homology"/>
<protein>
    <recommendedName>
        <fullName evidence="11">Peptidase S1 domain-containing protein</fullName>
    </recommendedName>
</protein>
<dbReference type="InterPro" id="IPR043504">
    <property type="entry name" value="Peptidase_S1_PA_chymotrypsin"/>
</dbReference>
<keyword evidence="9" id="KW-0645">Protease</keyword>
<dbReference type="PANTHER" id="PTHR24260:SF147">
    <property type="entry name" value="EG:BACR7A4.3 PROTEIN-RELATED"/>
    <property type="match status" value="1"/>
</dbReference>
<evidence type="ECO:0000256" key="6">
    <source>
        <dbReference type="ARBA" id="ARBA00023157"/>
    </source>
</evidence>
<feature type="signal peptide" evidence="10">
    <location>
        <begin position="1"/>
        <end position="17"/>
    </location>
</feature>
<keyword evidence="2" id="KW-0964">Secreted</keyword>
<feature type="domain" description="Peptidase S1" evidence="11">
    <location>
        <begin position="53"/>
        <end position="298"/>
    </location>
</feature>
<keyword evidence="4 10" id="KW-0732">Signal</keyword>
<evidence type="ECO:0000313" key="13">
    <source>
        <dbReference type="Proteomes" id="UP000075880"/>
    </source>
</evidence>
<dbReference type="SUPFAM" id="SSF50494">
    <property type="entry name" value="Trypsin-like serine proteases"/>
    <property type="match status" value="2"/>
</dbReference>
<evidence type="ECO:0000259" key="11">
    <source>
        <dbReference type="PROSITE" id="PS50240"/>
    </source>
</evidence>
<dbReference type="Pfam" id="PF00089">
    <property type="entry name" value="Trypsin"/>
    <property type="match status" value="2"/>
</dbReference>
<feature type="chain" id="PRO_5042532624" description="Peptidase S1 domain-containing protein" evidence="10">
    <location>
        <begin position="18"/>
        <end position="506"/>
    </location>
</feature>
<dbReference type="FunFam" id="2.40.10.10:FF:000028">
    <property type="entry name" value="Serine protease easter"/>
    <property type="match status" value="1"/>
</dbReference>
<dbReference type="GO" id="GO:0004252">
    <property type="term" value="F:serine-type endopeptidase activity"/>
    <property type="evidence" value="ECO:0007669"/>
    <property type="project" value="InterPro"/>
</dbReference>